<organism evidence="1">
    <name type="scientific">Absidia glauca</name>
    <name type="common">Pin mould</name>
    <dbReference type="NCBI Taxonomy" id="4829"/>
    <lineage>
        <taxon>Eukaryota</taxon>
        <taxon>Fungi</taxon>
        <taxon>Fungi incertae sedis</taxon>
        <taxon>Mucoromycota</taxon>
        <taxon>Mucoromycotina</taxon>
        <taxon>Mucoromycetes</taxon>
        <taxon>Mucorales</taxon>
        <taxon>Cunninghamellaceae</taxon>
        <taxon>Absidia</taxon>
    </lineage>
</organism>
<dbReference type="AlphaFoldDB" id="A0A163JWK0"/>
<accession>A0A163JWK0</accession>
<evidence type="ECO:0000313" key="1">
    <source>
        <dbReference type="EMBL" id="SAM02513.1"/>
    </source>
</evidence>
<sequence length="188" mass="21105">MEQRNDKWLISHQSSKIMVRTMAGFPTYGRFFYLARSALNPHTSLCKKLFPAIGEWHDRLAAQELNPGNPIQPTVAENAFVQIGYDDDDGNRDDDDANDDSTTASCRPKRLFLKFLNNLVVQVTNKSIPILCPYPSATITDTFTQLGRLCPPPIAYFLQQFSHSHYNSLLPLDISLTTTPNIACTIAL</sequence>
<evidence type="ECO:0000313" key="2">
    <source>
        <dbReference type="Proteomes" id="UP000078561"/>
    </source>
</evidence>
<reference evidence="1" key="1">
    <citation type="submission" date="2016-04" db="EMBL/GenBank/DDBJ databases">
        <authorList>
            <person name="Evans L.H."/>
            <person name="Alamgir A."/>
            <person name="Owens N."/>
            <person name="Weber N.D."/>
            <person name="Virtaneva K."/>
            <person name="Barbian K."/>
            <person name="Babar A."/>
            <person name="Rosenke K."/>
        </authorList>
    </citation>
    <scope>NUCLEOTIDE SEQUENCE [LARGE SCALE GENOMIC DNA]</scope>
    <source>
        <strain evidence="1">CBS 101.48</strain>
    </source>
</reference>
<dbReference type="InterPro" id="IPR038279">
    <property type="entry name" value="Ndc10_dom2_sf"/>
</dbReference>
<evidence type="ECO:0008006" key="3">
    <source>
        <dbReference type="Google" id="ProtNLM"/>
    </source>
</evidence>
<dbReference type="Gene3D" id="1.10.443.20">
    <property type="entry name" value="Centromere DNA-binding protein complex CBF3 subunit, domain 2"/>
    <property type="match status" value="1"/>
</dbReference>
<dbReference type="Proteomes" id="UP000078561">
    <property type="component" value="Unassembled WGS sequence"/>
</dbReference>
<protein>
    <recommendedName>
        <fullName evidence="3">Ndc10 domain-containing protein</fullName>
    </recommendedName>
</protein>
<dbReference type="InParanoid" id="A0A163JWK0"/>
<dbReference type="EMBL" id="LT553855">
    <property type="protein sequence ID" value="SAM02513.1"/>
    <property type="molecule type" value="Genomic_DNA"/>
</dbReference>
<dbReference type="OrthoDB" id="120763at2759"/>
<keyword evidence="2" id="KW-1185">Reference proteome</keyword>
<proteinExistence type="predicted"/>
<name>A0A163JWK0_ABSGL</name>
<gene>
    <name evidence="1" type="primary">ABSGL_08306.1 scaffold 9741</name>
</gene>
<dbReference type="GO" id="GO:0003677">
    <property type="term" value="F:DNA binding"/>
    <property type="evidence" value="ECO:0007669"/>
    <property type="project" value="InterPro"/>
</dbReference>